<dbReference type="SUPFAM" id="SSF55874">
    <property type="entry name" value="ATPase domain of HSP90 chaperone/DNA topoisomerase II/histidine kinase"/>
    <property type="match status" value="1"/>
</dbReference>
<feature type="domain" description="HAMP" evidence="13">
    <location>
        <begin position="188"/>
        <end position="239"/>
    </location>
</feature>
<keyword evidence="8 11" id="KW-1133">Transmembrane helix</keyword>
<dbReference type="InterPro" id="IPR003594">
    <property type="entry name" value="HATPase_dom"/>
</dbReference>
<feature type="domain" description="Histidine kinase" evidence="12">
    <location>
        <begin position="247"/>
        <end position="445"/>
    </location>
</feature>
<dbReference type="GO" id="GO:0000160">
    <property type="term" value="P:phosphorelay signal transduction system"/>
    <property type="evidence" value="ECO:0007669"/>
    <property type="project" value="UniProtKB-KW"/>
</dbReference>
<comment type="caution">
    <text evidence="14">The sequence shown here is derived from an EMBL/GenBank/DDBJ whole genome shotgun (WGS) entry which is preliminary data.</text>
</comment>
<dbReference type="InterPro" id="IPR003660">
    <property type="entry name" value="HAMP_dom"/>
</dbReference>
<dbReference type="GO" id="GO:0005886">
    <property type="term" value="C:plasma membrane"/>
    <property type="evidence" value="ECO:0007669"/>
    <property type="project" value="TreeGrafter"/>
</dbReference>
<dbReference type="InterPro" id="IPR050428">
    <property type="entry name" value="TCS_sensor_his_kinase"/>
</dbReference>
<evidence type="ECO:0000256" key="8">
    <source>
        <dbReference type="ARBA" id="ARBA00022989"/>
    </source>
</evidence>
<dbReference type="GO" id="GO:0004673">
    <property type="term" value="F:protein histidine kinase activity"/>
    <property type="evidence" value="ECO:0007669"/>
    <property type="project" value="UniProtKB-EC"/>
</dbReference>
<evidence type="ECO:0000256" key="7">
    <source>
        <dbReference type="ARBA" id="ARBA00022777"/>
    </source>
</evidence>
<dbReference type="PROSITE" id="PS50109">
    <property type="entry name" value="HIS_KIN"/>
    <property type="match status" value="1"/>
</dbReference>
<name>A0A1M2UVW9_MARNT</name>
<evidence type="ECO:0000256" key="3">
    <source>
        <dbReference type="ARBA" id="ARBA00012438"/>
    </source>
</evidence>
<dbReference type="SMART" id="SM00387">
    <property type="entry name" value="HATPase_c"/>
    <property type="match status" value="1"/>
</dbReference>
<proteinExistence type="predicted"/>
<dbReference type="Gene3D" id="1.10.287.130">
    <property type="match status" value="1"/>
</dbReference>
<keyword evidence="9" id="KW-0902">Two-component regulatory system</keyword>
<dbReference type="InterPro" id="IPR036890">
    <property type="entry name" value="HATPase_C_sf"/>
</dbReference>
<sequence>MMSNLKRWPIAWRMAVSAMVLVMLVLPAAGGLLAWNFRQTMEASFNNQLASLLDAVISSVHYQSESDSLALRRDLVDPRFNRVFSGWYWQASAGRERVLTSRSLWDQRLLLADMPELSFQRIDGPRDQSLIMASRQITLPSLRQPVTVALAADAKDLEEDIERFQALLFASLAALGLLLLLFFGLQLFWGLAPLRRIERSLKAVESGERETLDTNLPEELARLARAINLVLEHDQALIERGRTTAGNLAHALKTPVAVLATLAERLPEAQRQEFSVELNRVNDAVRHHLARASAAGPAAIGSGLKLDQALAPVLNALSVLAQRRSIDLTVSIDAGVSARIEEQDAEEIVGNLLENALNWAETRVTLTITGGSAGVAILVEDDGPGMSGQQCQQALERGSQLDESRSGSGLGLAIVKDLASLYGATLKLERSDLGGLRARVQFSPD</sequence>
<organism evidence="14 15">
    <name type="scientific">Marinobacter nauticus</name>
    <name type="common">Marinobacter hydrocarbonoclasticus</name>
    <name type="synonym">Marinobacter aquaeolei</name>
    <dbReference type="NCBI Taxonomy" id="2743"/>
    <lineage>
        <taxon>Bacteria</taxon>
        <taxon>Pseudomonadati</taxon>
        <taxon>Pseudomonadota</taxon>
        <taxon>Gammaproteobacteria</taxon>
        <taxon>Pseudomonadales</taxon>
        <taxon>Marinobacteraceae</taxon>
        <taxon>Marinobacter</taxon>
    </lineage>
</organism>
<evidence type="ECO:0000256" key="4">
    <source>
        <dbReference type="ARBA" id="ARBA00022553"/>
    </source>
</evidence>
<keyword evidence="14" id="KW-0067">ATP-binding</keyword>
<dbReference type="PRINTS" id="PR00344">
    <property type="entry name" value="BCTRLSENSOR"/>
</dbReference>
<dbReference type="AlphaFoldDB" id="A0A1M2UVW9"/>
<dbReference type="OrthoDB" id="9809567at2"/>
<dbReference type="GO" id="GO:0005524">
    <property type="term" value="F:ATP binding"/>
    <property type="evidence" value="ECO:0007669"/>
    <property type="project" value="UniProtKB-KW"/>
</dbReference>
<dbReference type="PANTHER" id="PTHR45436">
    <property type="entry name" value="SENSOR HISTIDINE KINASE YKOH"/>
    <property type="match status" value="1"/>
</dbReference>
<keyword evidence="5" id="KW-0808">Transferase</keyword>
<comment type="catalytic activity">
    <reaction evidence="1">
        <text>ATP + protein L-histidine = ADP + protein N-phospho-L-histidine.</text>
        <dbReference type="EC" id="2.7.13.3"/>
    </reaction>
</comment>
<evidence type="ECO:0000256" key="2">
    <source>
        <dbReference type="ARBA" id="ARBA00004370"/>
    </source>
</evidence>
<dbReference type="EC" id="2.7.13.3" evidence="3"/>
<dbReference type="InterPro" id="IPR005467">
    <property type="entry name" value="His_kinase_dom"/>
</dbReference>
<evidence type="ECO:0000256" key="11">
    <source>
        <dbReference type="SAM" id="Phobius"/>
    </source>
</evidence>
<keyword evidence="6 11" id="KW-0812">Transmembrane</keyword>
<evidence type="ECO:0000256" key="6">
    <source>
        <dbReference type="ARBA" id="ARBA00022692"/>
    </source>
</evidence>
<evidence type="ECO:0000259" key="13">
    <source>
        <dbReference type="PROSITE" id="PS50885"/>
    </source>
</evidence>
<evidence type="ECO:0000259" key="12">
    <source>
        <dbReference type="PROSITE" id="PS50109"/>
    </source>
</evidence>
<dbReference type="PROSITE" id="PS50885">
    <property type="entry name" value="HAMP"/>
    <property type="match status" value="1"/>
</dbReference>
<dbReference type="EMBL" id="MPKY01000001">
    <property type="protein sequence ID" value="OJS99440.1"/>
    <property type="molecule type" value="Genomic_DNA"/>
</dbReference>
<evidence type="ECO:0000313" key="14">
    <source>
        <dbReference type="EMBL" id="OJS99440.1"/>
    </source>
</evidence>
<gene>
    <name evidence="14" type="ORF">BEE62_04705</name>
</gene>
<feature type="transmembrane region" description="Helical" evidence="11">
    <location>
        <begin position="166"/>
        <end position="192"/>
    </location>
</feature>
<dbReference type="InterPro" id="IPR004358">
    <property type="entry name" value="Sig_transdc_His_kin-like_C"/>
</dbReference>
<dbReference type="Gene3D" id="3.30.565.10">
    <property type="entry name" value="Histidine kinase-like ATPase, C-terminal domain"/>
    <property type="match status" value="1"/>
</dbReference>
<evidence type="ECO:0000256" key="1">
    <source>
        <dbReference type="ARBA" id="ARBA00000085"/>
    </source>
</evidence>
<keyword evidence="14" id="KW-0547">Nucleotide-binding</keyword>
<keyword evidence="10 11" id="KW-0472">Membrane</keyword>
<reference evidence="14" key="1">
    <citation type="submission" date="2016-11" db="EMBL/GenBank/DDBJ databases">
        <title>Draft Genome Sequence of Marinobacter hydrocarbonoclasticus strain STW2, a polyaromatic aromatic hydrocarbon degrading and denitrifying bacterium from rhizosphere of Seagrass Enhalus acodoides.</title>
        <authorList>
            <person name="Ling J."/>
            <person name="Dong J."/>
        </authorList>
    </citation>
    <scope>NUCLEOTIDE SEQUENCE [LARGE SCALE GENOMIC DNA]</scope>
    <source>
        <strain evidence="14">STW2</strain>
    </source>
</reference>
<keyword evidence="15" id="KW-1185">Reference proteome</keyword>
<evidence type="ECO:0000256" key="5">
    <source>
        <dbReference type="ARBA" id="ARBA00022679"/>
    </source>
</evidence>
<comment type="subcellular location">
    <subcellularLocation>
        <location evidence="2">Membrane</location>
    </subcellularLocation>
</comment>
<evidence type="ECO:0000313" key="15">
    <source>
        <dbReference type="Proteomes" id="UP000183986"/>
    </source>
</evidence>
<dbReference type="Proteomes" id="UP000183986">
    <property type="component" value="Unassembled WGS sequence"/>
</dbReference>
<dbReference type="Pfam" id="PF02518">
    <property type="entry name" value="HATPase_c"/>
    <property type="match status" value="1"/>
</dbReference>
<protein>
    <recommendedName>
        <fullName evidence="3">histidine kinase</fullName>
        <ecNumber evidence="3">2.7.13.3</ecNumber>
    </recommendedName>
</protein>
<evidence type="ECO:0000256" key="9">
    <source>
        <dbReference type="ARBA" id="ARBA00023012"/>
    </source>
</evidence>
<keyword evidence="7" id="KW-0418">Kinase</keyword>
<dbReference type="PANTHER" id="PTHR45436:SF5">
    <property type="entry name" value="SENSOR HISTIDINE KINASE TRCS"/>
    <property type="match status" value="1"/>
</dbReference>
<accession>A0A1M2UVW9</accession>
<evidence type="ECO:0000256" key="10">
    <source>
        <dbReference type="ARBA" id="ARBA00023136"/>
    </source>
</evidence>
<keyword evidence="4" id="KW-0597">Phosphoprotein</keyword>